<reference evidence="5" key="3">
    <citation type="journal article" date="2021" name="Microorganisms">
        <title>Genomes of Anguillid Herpesvirus 1 Strains Reveal Evolutionary Disparities and Low Genetic Diversity in the Genus Cyprinivirus.</title>
        <authorList>
            <person name="Donohoe O."/>
            <person name="Zhang H."/>
            <person name="Delrez N."/>
            <person name="Gao Y."/>
            <person name="Suarez N.M."/>
            <person name="Davison A.J."/>
            <person name="Vanderplasschen A."/>
        </authorList>
    </citation>
    <scope>NUCLEOTIDE SEQUENCE</scope>
    <source>
        <strain evidence="3">500138</strain>
        <strain evidence="5">DK-200249</strain>
        <strain evidence="4">DK-2008-50-66-1</strain>
        <strain evidence="6">DK-205223-2</strain>
        <strain evidence="7">DK-206116-1</strain>
        <strain evidence="8">HVA 486123</strain>
        <strain evidence="9">UK N080</strain>
    </source>
</reference>
<dbReference type="OrthoDB" id="3472at10239"/>
<dbReference type="EMBL" id="MW580854">
    <property type="protein sequence ID" value="QRM16969.1"/>
    <property type="molecule type" value="Genomic_DNA"/>
</dbReference>
<keyword evidence="5" id="KW-0547">Nucleotide-binding</keyword>
<dbReference type="GO" id="GO:0004386">
    <property type="term" value="F:helicase activity"/>
    <property type="evidence" value="ECO:0007669"/>
    <property type="project" value="UniProtKB-KW"/>
</dbReference>
<organism evidence="5">
    <name type="scientific">Anguillid herpesvirus 1</name>
    <dbReference type="NCBI Taxonomy" id="150286"/>
    <lineage>
        <taxon>Viruses</taxon>
        <taxon>Duplodnaviria</taxon>
        <taxon>Heunggongvirae</taxon>
        <taxon>Peploviricota</taxon>
        <taxon>Herviviricetes</taxon>
        <taxon>Herpesvirales</taxon>
        <taxon>Alloherpesviridae</taxon>
        <taxon>Cyvirus</taxon>
        <taxon>Cyvirus anguillidallo1</taxon>
    </lineage>
</organism>
<gene>
    <name evidence="5" type="primary">ORF21</name>
    <name evidence="2" type="ORF">AngHV1_ORF21</name>
</gene>
<dbReference type="EMBL" id="MW580849">
    <property type="protein sequence ID" value="QRM16316.1"/>
    <property type="molecule type" value="Genomic_DNA"/>
</dbReference>
<keyword evidence="10" id="KW-1185">Reference proteome</keyword>
<dbReference type="EMBL" id="FJ940765">
    <property type="protein sequence ID" value="ADA57784.1"/>
    <property type="molecule type" value="Genomic_DNA"/>
</dbReference>
<keyword evidence="5" id="KW-0067">ATP-binding</keyword>
<evidence type="ECO:0000313" key="8">
    <source>
        <dbReference type="EMBL" id="QRM16969.1"/>
    </source>
</evidence>
<evidence type="ECO:0000313" key="10">
    <source>
        <dbReference type="Proteomes" id="UP000011239"/>
    </source>
</evidence>
<evidence type="ECO:0000313" key="3">
    <source>
        <dbReference type="EMBL" id="QRM16316.1"/>
    </source>
</evidence>
<evidence type="ECO:0000313" key="2">
    <source>
        <dbReference type="EMBL" id="ADA57784.1"/>
    </source>
</evidence>
<sequence>MEVMFLANDGSRQWDWFTYDMVRRFQPLTILPKGTLAVPPLFPAPVAGEQRIELLGITLTSQLVSLGGVTAGPVEVSDSASLTNLASPELYKSWERMGRNFVYVFVESLFQSRAEEYEEMSRFEVDVRSLLSVRNVPVVWHAAVALNMLLERVPFSEETVMKTLETVKLKHADGKGLNAIAGLDRDTNRLKLVRFAGQDPPLPRLLEYLTETASEGSTQQRTQSKLDDYYQVTRVQTKGTASVHTPLKRQTRVEDYFKAARENERAAKRTQVDRELAEVKWVYDQDVATIYSHLELLNRKCYNVMAQNVYFAVPPSKAFGDDVSAITVIDDYVTNTGLARLRAHGFPVNTKGLPVIMNDGQGHSYHIASVDLLEQAVQETHKSAVPKTVCWNEVCFGTRVFTRVVVDLDLPCPTRDPHQTHCYNFDSEDGRDGRGRDTQQPRIVFYSKLARTVETVFWSVWSETLTTALSPKPLQIAIFQRPCEYKMSMRIVVKLPFNFAMEGSDTLKQFMSRVSEFVVRHRIPFLSYARHPDPPKPDQIGARREQLYSLFADDPRSSSVLVESATASPVWFTKHRGGNEGNEGNEEPTATAAPTKVPWHKVLVESAVDVNVYHHHMSVRLPWCGKSDKTKFEPVYIHNAPQTKQEWSKWSVTRCLMSCPYFADEITVIPSLGKEMFFVELDGAQTKHPGFESADWSSAELKEERIEEYKTAAELTLGEKFKVKRQNSGLAIIYSTRQRHQCDVCARDHRKKFALRFSLTARFCFKKCFHDQMTRELMALEGGRLISKKHTTVSQYGDIGAQLFEEQDRM</sequence>
<dbReference type="EMBL" id="MW580852">
    <property type="protein sequence ID" value="QRM16708.1"/>
    <property type="molecule type" value="Genomic_DNA"/>
</dbReference>
<accession>A0A1J0REH7</accession>
<reference evidence="5" key="4">
    <citation type="submission" date="2021-02" db="EMBL/GenBank/DDBJ databases">
        <authorList>
            <person name="Vanderplasschen A.F.C."/>
            <person name="Davison A.J."/>
        </authorList>
    </citation>
    <scope>NUCLEOTIDE SEQUENCE</scope>
    <source>
        <strain evidence="3">500138</strain>
        <strain evidence="5">DK-200249</strain>
        <strain evidence="4">DK-2008-50-66-1</strain>
        <strain evidence="6">DK-205223-2</strain>
        <strain evidence="7">DK-206116-1</strain>
        <strain evidence="8">HVA 486123</strain>
        <strain evidence="9">UK N080</strain>
    </source>
</reference>
<feature type="region of interest" description="Disordered" evidence="1">
    <location>
        <begin position="572"/>
        <end position="593"/>
    </location>
</feature>
<dbReference type="EMBL" id="MW580853">
    <property type="protein sequence ID" value="QRM16839.1"/>
    <property type="molecule type" value="Genomic_DNA"/>
</dbReference>
<dbReference type="KEGG" id="vg:8683453"/>
<dbReference type="EMBL" id="MW580851">
    <property type="protein sequence ID" value="QRM16575.1"/>
    <property type="molecule type" value="Genomic_DNA"/>
</dbReference>
<evidence type="ECO:0000313" key="9">
    <source>
        <dbReference type="EMBL" id="QRM17100.1"/>
    </source>
</evidence>
<proteinExistence type="predicted"/>
<evidence type="ECO:0000313" key="5">
    <source>
        <dbReference type="EMBL" id="QRM16575.1"/>
    </source>
</evidence>
<dbReference type="GeneID" id="8683453"/>
<reference evidence="2 10" key="1">
    <citation type="journal article" date="2010" name="J. Gen. Virol.">
        <title>Complete genome sequence and taxonomic position of anguillid herpesvirus 1.</title>
        <authorList>
            <person name="van Beurden S.J."/>
            <person name="Bossers A."/>
            <person name="Voorbergen-Laarman M.H."/>
            <person name="Haenen O.L."/>
            <person name="Peters S."/>
            <person name="Abma-Henkens M.H."/>
            <person name="Peeters B.P."/>
            <person name="Rottier P.J."/>
            <person name="Engelsma M.Y."/>
        </authorList>
    </citation>
    <scope>NUCLEOTIDE SEQUENCE [LARGE SCALE GENOMIC DNA]</scope>
    <source>
        <strain evidence="2">500138</strain>
        <strain evidence="10">Isolate Anguilla anguilla/Netherlands/500138/1998</strain>
    </source>
</reference>
<keyword evidence="5" id="KW-0347">Helicase</keyword>
<evidence type="ECO:0000313" key="7">
    <source>
        <dbReference type="EMBL" id="QRM16839.1"/>
    </source>
</evidence>
<evidence type="ECO:0000313" key="6">
    <source>
        <dbReference type="EMBL" id="QRM16708.1"/>
    </source>
</evidence>
<name>A0A1J0REH7_9VIRU</name>
<protein>
    <submittedName>
        <fullName evidence="5">Helicase-primase primase subunit</fullName>
    </submittedName>
</protein>
<accession>D2E872</accession>
<keyword evidence="5" id="KW-0378">Hydrolase</keyword>
<reference evidence="2" key="2">
    <citation type="submission" date="2012-05" db="EMBL/GenBank/DDBJ databases">
        <authorList>
            <person name="van Beurden S.J."/>
            <person name="Gatherer D."/>
            <person name="Tuzi K."/>
            <person name="Herzyk P."/>
            <person name="Galbraith J."/>
            <person name="Peeters B.P.H."/>
            <person name="Rottier P.J.M."/>
            <person name="Engelsma M.Y."/>
            <person name="Davison A.J."/>
        </authorList>
    </citation>
    <scope>NUCLEOTIDE SEQUENCE</scope>
    <source>
        <strain evidence="2">500138</strain>
    </source>
</reference>
<dbReference type="EMBL" id="MW580855">
    <property type="protein sequence ID" value="QRM17100.1"/>
    <property type="molecule type" value="Genomic_DNA"/>
</dbReference>
<dbReference type="EMBL" id="MW580850">
    <property type="protein sequence ID" value="QRM16446.1"/>
    <property type="molecule type" value="Genomic_DNA"/>
</dbReference>
<evidence type="ECO:0000313" key="4">
    <source>
        <dbReference type="EMBL" id="QRM16446.1"/>
    </source>
</evidence>
<dbReference type="Proteomes" id="UP000011239">
    <property type="component" value="Segment"/>
</dbReference>
<evidence type="ECO:0000256" key="1">
    <source>
        <dbReference type="SAM" id="MobiDB-lite"/>
    </source>
</evidence>
<dbReference type="RefSeq" id="YP_003358160.1">
    <property type="nucleotide sequence ID" value="NC_013668.3"/>
</dbReference>